<evidence type="ECO:0000256" key="10">
    <source>
        <dbReference type="ARBA" id="ARBA00023242"/>
    </source>
</evidence>
<dbReference type="EMBL" id="OOIL02000217">
    <property type="protein sequence ID" value="VFQ62049.1"/>
    <property type="molecule type" value="Genomic_DNA"/>
</dbReference>
<comment type="subcellular location">
    <subcellularLocation>
        <location evidence="2">Chromosome</location>
    </subcellularLocation>
    <subcellularLocation>
        <location evidence="1">Nucleus</location>
    </subcellularLocation>
</comment>
<dbReference type="GO" id="GO:0005524">
    <property type="term" value="F:ATP binding"/>
    <property type="evidence" value="ECO:0007669"/>
    <property type="project" value="UniProtKB-KW"/>
</dbReference>
<dbReference type="AlphaFoldDB" id="A0A484KGC9"/>
<sequence>MSQDKSREFLHSGNDRDKFKFFFKATLLQQVEDLLKGIETHIGNADSLIDELEKLISPILRELQELQAKIKSMEHIEEISLQVEVLRKKLAWSWVYNVDTQLQEKSELIKKLQGRIPLCQSRIDQCLAKKKSLFISSCRFTKWSNQLQVRNLESGFGEEKEEMRKAVFFPILSPCELSLLPCPLSVSIIKSTQKLNIKSFQMHVKHQIDLELRDDDGYRPSRYLNSWTATKGVEKTGKGLMS</sequence>
<evidence type="ECO:0000313" key="11">
    <source>
        <dbReference type="EMBL" id="VFQ62049.1"/>
    </source>
</evidence>
<name>A0A484KGC9_9ASTE</name>
<dbReference type="GO" id="GO:0030915">
    <property type="term" value="C:Smc5-Smc6 complex"/>
    <property type="evidence" value="ECO:0007669"/>
    <property type="project" value="TreeGrafter"/>
</dbReference>
<dbReference type="GO" id="GO:0035861">
    <property type="term" value="C:site of double-strand break"/>
    <property type="evidence" value="ECO:0007669"/>
    <property type="project" value="TreeGrafter"/>
</dbReference>
<dbReference type="GO" id="GO:0003697">
    <property type="term" value="F:single-stranded DNA binding"/>
    <property type="evidence" value="ECO:0007669"/>
    <property type="project" value="TreeGrafter"/>
</dbReference>
<evidence type="ECO:0000256" key="7">
    <source>
        <dbReference type="ARBA" id="ARBA00023054"/>
    </source>
</evidence>
<dbReference type="PANTHER" id="PTHR19306">
    <property type="entry name" value="STRUCTURAL MAINTENANCE OF CHROMOSOMES 5,6 SMC5, SMC6"/>
    <property type="match status" value="1"/>
</dbReference>
<evidence type="ECO:0000256" key="4">
    <source>
        <dbReference type="ARBA" id="ARBA00022741"/>
    </source>
</evidence>
<keyword evidence="5" id="KW-0227">DNA damage</keyword>
<keyword evidence="10" id="KW-0539">Nucleus</keyword>
<keyword evidence="4" id="KW-0547">Nucleotide-binding</keyword>
<reference evidence="11 12" key="1">
    <citation type="submission" date="2018-04" db="EMBL/GenBank/DDBJ databases">
        <authorList>
            <person name="Vogel A."/>
        </authorList>
    </citation>
    <scope>NUCLEOTIDE SEQUENCE [LARGE SCALE GENOMIC DNA]</scope>
</reference>
<evidence type="ECO:0000256" key="9">
    <source>
        <dbReference type="ARBA" id="ARBA00023204"/>
    </source>
</evidence>
<dbReference type="GO" id="GO:0005634">
    <property type="term" value="C:nucleus"/>
    <property type="evidence" value="ECO:0007669"/>
    <property type="project" value="UniProtKB-SubCell"/>
</dbReference>
<evidence type="ECO:0000256" key="3">
    <source>
        <dbReference type="ARBA" id="ARBA00022454"/>
    </source>
</evidence>
<keyword evidence="9" id="KW-0234">DNA repair</keyword>
<accession>A0A484KGC9</accession>
<organism evidence="11 12">
    <name type="scientific">Cuscuta campestris</name>
    <dbReference type="NCBI Taxonomy" id="132261"/>
    <lineage>
        <taxon>Eukaryota</taxon>
        <taxon>Viridiplantae</taxon>
        <taxon>Streptophyta</taxon>
        <taxon>Embryophyta</taxon>
        <taxon>Tracheophyta</taxon>
        <taxon>Spermatophyta</taxon>
        <taxon>Magnoliopsida</taxon>
        <taxon>eudicotyledons</taxon>
        <taxon>Gunneridae</taxon>
        <taxon>Pentapetalae</taxon>
        <taxon>asterids</taxon>
        <taxon>lamiids</taxon>
        <taxon>Solanales</taxon>
        <taxon>Convolvulaceae</taxon>
        <taxon>Cuscuteae</taxon>
        <taxon>Cuscuta</taxon>
        <taxon>Cuscuta subgen. Grammica</taxon>
        <taxon>Cuscuta sect. Cleistogrammica</taxon>
    </lineage>
</organism>
<keyword evidence="3" id="KW-0158">Chromosome</keyword>
<proteinExistence type="predicted"/>
<keyword evidence="12" id="KW-1185">Reference proteome</keyword>
<dbReference type="PANTHER" id="PTHR19306:SF6">
    <property type="entry name" value="STRUCTURAL MAINTENANCE OF CHROMOSOMES PROTEIN 6"/>
    <property type="match status" value="1"/>
</dbReference>
<keyword evidence="8" id="KW-0233">DNA recombination</keyword>
<keyword evidence="6" id="KW-0067">ATP-binding</keyword>
<evidence type="ECO:0000256" key="8">
    <source>
        <dbReference type="ARBA" id="ARBA00023172"/>
    </source>
</evidence>
<protein>
    <submittedName>
        <fullName evidence="11">Uncharacterized protein</fullName>
    </submittedName>
</protein>
<dbReference type="GO" id="GO:0003684">
    <property type="term" value="F:damaged DNA binding"/>
    <property type="evidence" value="ECO:0007669"/>
    <property type="project" value="TreeGrafter"/>
</dbReference>
<dbReference type="Proteomes" id="UP000595140">
    <property type="component" value="Unassembled WGS sequence"/>
</dbReference>
<evidence type="ECO:0000313" key="12">
    <source>
        <dbReference type="Proteomes" id="UP000595140"/>
    </source>
</evidence>
<evidence type="ECO:0000256" key="6">
    <source>
        <dbReference type="ARBA" id="ARBA00022840"/>
    </source>
</evidence>
<gene>
    <name evidence="11" type="ORF">CCAM_LOCUS3825</name>
</gene>
<evidence type="ECO:0000256" key="2">
    <source>
        <dbReference type="ARBA" id="ARBA00004286"/>
    </source>
</evidence>
<dbReference type="OrthoDB" id="1113343at2759"/>
<dbReference type="GO" id="GO:0000724">
    <property type="term" value="P:double-strand break repair via homologous recombination"/>
    <property type="evidence" value="ECO:0007669"/>
    <property type="project" value="TreeGrafter"/>
</dbReference>
<evidence type="ECO:0000256" key="5">
    <source>
        <dbReference type="ARBA" id="ARBA00022763"/>
    </source>
</evidence>
<evidence type="ECO:0000256" key="1">
    <source>
        <dbReference type="ARBA" id="ARBA00004123"/>
    </source>
</evidence>
<keyword evidence="7" id="KW-0175">Coiled coil</keyword>